<gene>
    <name evidence="2" type="ORF">SAMN02910297_00165</name>
    <name evidence="1" type="ORF">YLM1_1240</name>
</gene>
<sequence>MEIGVVVHGPGIIDSGWAIKIIDILSNFGNVRCRLGGTMGRTAVIDAALENTIDISLKLLPSESLDLFNRENVDVIFLLNYGKSAETGQVFGYKVFNHYFKHISNEDYLATNHKPLYDSRIPVIQIERPGEEDASIISWNVVLNEELSSSKESKRSLLGLGKKDMDDSIAFNFEELFDRLKASLNLNEVRPEEIVSKYFSEDIEKEDEESFEDILKTYFDLDESSNYTYRKIHGVSPGENIFVNGIVVGSSEGESVILIAQNGIIIDIINGVLKVHGVEKLGRVDLNRVIVKTGLLRKSSDISPRILSKEDVKINDAESILYSDDISQDKNSFKIAYVDHTAYDIYKFKNFDLVITIGDDTSLVASDILYRFNIPIIGITDGDLDKVVEKGFVNEKSTIIEVSSGFDDIVGDNIHERLFLSNQTLEIPFDGEAESVEEFKTAVFNVFKARLIENVKEIVPSFIEKDHNYMEVSSYNEFIDDNPNFNDDLNDDLNDEFYLNDEFIDGFDCDELSEEVLNDDFDSPVEEVFIEENVGEIINSVESEDELDDFDGWAEYMEDFKDSIDESDEHDEDN</sequence>
<keyword evidence="3" id="KW-1185">Reference proteome</keyword>
<dbReference type="AlphaFoldDB" id="A0A126R140"/>
<evidence type="ECO:0000313" key="1">
    <source>
        <dbReference type="EMBL" id="AMK15797.1"/>
    </source>
</evidence>
<dbReference type="Pfam" id="PF09890">
    <property type="entry name" value="DUF2117"/>
    <property type="match status" value="1"/>
</dbReference>
<reference evidence="1 3" key="1">
    <citation type="journal article" date="2016" name="Genome Announc.">
        <title>Draft Genome Sequence of the Rumen Methanogen Methanobrevibacter olleyae YLM1.</title>
        <authorList>
            <person name="Kelly W.J."/>
            <person name="Li D."/>
            <person name="Lambie S.C."/>
            <person name="Cox F."/>
            <person name="Attwood G.T."/>
            <person name="Altermann E."/>
            <person name="Leahy S.C."/>
        </authorList>
    </citation>
    <scope>NUCLEOTIDE SEQUENCE [LARGE SCALE GENOMIC DNA]</scope>
    <source>
        <strain evidence="1 3">YLM1</strain>
    </source>
</reference>
<proteinExistence type="predicted"/>
<evidence type="ECO:0008006" key="5">
    <source>
        <dbReference type="Google" id="ProtNLM"/>
    </source>
</evidence>
<evidence type="ECO:0000313" key="4">
    <source>
        <dbReference type="Proteomes" id="UP000183442"/>
    </source>
</evidence>
<evidence type="ECO:0000313" key="2">
    <source>
        <dbReference type="EMBL" id="SFL19387.1"/>
    </source>
</evidence>
<dbReference type="OrthoDB" id="120859at2157"/>
<protein>
    <recommendedName>
        <fullName evidence="5">DUF2117 domain-containing protein</fullName>
    </recommendedName>
</protein>
<dbReference type="EMBL" id="CP014265">
    <property type="protein sequence ID" value="AMK15797.1"/>
    <property type="molecule type" value="Genomic_DNA"/>
</dbReference>
<evidence type="ECO:0000313" key="3">
    <source>
        <dbReference type="Proteomes" id="UP000066376"/>
    </source>
</evidence>
<dbReference type="Proteomes" id="UP000066376">
    <property type="component" value="Chromosome"/>
</dbReference>
<reference evidence="3" key="2">
    <citation type="submission" date="2016-02" db="EMBL/GenBank/DDBJ databases">
        <title>The draft genome sequence of the rumen methanogen Methanobrevibacter olleyae YLM1.</title>
        <authorList>
            <consortium name="New Zealand Agricultural Greenhouse Gas Research Centre/Pastoral Greenhouse Gas Research Consortium"/>
            <person name="Kelly W.J."/>
            <person name="Li D."/>
            <person name="Lambie S.C."/>
            <person name="Attwood G.T."/>
            <person name="Altermann E."/>
            <person name="Leahy S.C."/>
        </authorList>
    </citation>
    <scope>NUCLEOTIDE SEQUENCE [LARGE SCALE GENOMIC DNA]</scope>
    <source>
        <strain evidence="3">YLM1</strain>
    </source>
</reference>
<dbReference type="PATRIC" id="fig|294671.3.peg.1296"/>
<organism evidence="1 3">
    <name type="scientific">Methanobrevibacter olleyae</name>
    <dbReference type="NCBI Taxonomy" id="294671"/>
    <lineage>
        <taxon>Archaea</taxon>
        <taxon>Methanobacteriati</taxon>
        <taxon>Methanobacteriota</taxon>
        <taxon>Methanomada group</taxon>
        <taxon>Methanobacteria</taxon>
        <taxon>Methanobacteriales</taxon>
        <taxon>Methanobacteriaceae</taxon>
        <taxon>Methanobrevibacter</taxon>
    </lineage>
</organism>
<dbReference type="Proteomes" id="UP000183442">
    <property type="component" value="Unassembled WGS sequence"/>
</dbReference>
<dbReference type="STRING" id="294671.YLM1_1240"/>
<accession>A0A126R140</accession>
<dbReference type="EMBL" id="FOTL01000002">
    <property type="protein sequence ID" value="SFL19387.1"/>
    <property type="molecule type" value="Genomic_DNA"/>
</dbReference>
<reference evidence="4" key="4">
    <citation type="submission" date="2016-10" db="EMBL/GenBank/DDBJ databases">
        <authorList>
            <person name="Varghese N."/>
        </authorList>
    </citation>
    <scope>NUCLEOTIDE SEQUENCE [LARGE SCALE GENOMIC DNA]</scope>
    <source>
        <strain evidence="4">DSM 16632</strain>
    </source>
</reference>
<name>A0A126R140_METOL</name>
<dbReference type="KEGG" id="mol:YLM1_1240"/>
<dbReference type="InterPro" id="IPR012032">
    <property type="entry name" value="UCP006598"/>
</dbReference>
<reference evidence="2" key="3">
    <citation type="submission" date="2016-10" db="EMBL/GenBank/DDBJ databases">
        <authorList>
            <person name="de Groot N.N."/>
        </authorList>
    </citation>
    <scope>NUCLEOTIDE SEQUENCE [LARGE SCALE GENOMIC DNA]</scope>
    <source>
        <strain evidence="2">DSM 16632</strain>
    </source>
</reference>